<evidence type="ECO:0000256" key="1">
    <source>
        <dbReference type="SAM" id="MobiDB-lite"/>
    </source>
</evidence>
<feature type="region of interest" description="Disordered" evidence="1">
    <location>
        <begin position="1"/>
        <end position="26"/>
    </location>
</feature>
<evidence type="ECO:0000313" key="6">
    <source>
        <dbReference type="Proteomes" id="UP000524535"/>
    </source>
</evidence>
<dbReference type="EMBL" id="JACIGY010000001">
    <property type="protein sequence ID" value="MBB4409660.1"/>
    <property type="molecule type" value="Genomic_DNA"/>
</dbReference>
<protein>
    <submittedName>
        <fullName evidence="2">Uncharacterized protein</fullName>
    </submittedName>
</protein>
<reference evidence="5 6" key="1">
    <citation type="submission" date="2020-08" db="EMBL/GenBank/DDBJ databases">
        <title>Genomic Encyclopedia of Type Strains, Phase IV (KMG-V): Genome sequencing to study the core and pangenomes of soil and plant-associated prokaryotes.</title>
        <authorList>
            <person name="Whitman W."/>
        </authorList>
    </citation>
    <scope>NUCLEOTIDE SEQUENCE [LARGE SCALE GENOMIC DNA]</scope>
    <source>
        <strain evidence="3 6">SEMIA 444</strain>
        <strain evidence="2 5">SEMIA 448</strain>
        <strain evidence="4 7">SEMIA 452</strain>
    </source>
</reference>
<evidence type="ECO:0000313" key="3">
    <source>
        <dbReference type="EMBL" id="MBB4409660.1"/>
    </source>
</evidence>
<evidence type="ECO:0000313" key="7">
    <source>
        <dbReference type="Proteomes" id="UP000576087"/>
    </source>
</evidence>
<dbReference type="EMBL" id="JACIHM010000001">
    <property type="protein sequence ID" value="MBB4444347.1"/>
    <property type="molecule type" value="Genomic_DNA"/>
</dbReference>
<keyword evidence="6" id="KW-1185">Reference proteome</keyword>
<dbReference type="EMBL" id="JACIGW010000001">
    <property type="protein sequence ID" value="MBB4347946.1"/>
    <property type="molecule type" value="Genomic_DNA"/>
</dbReference>
<dbReference type="Proteomes" id="UP000520770">
    <property type="component" value="Unassembled WGS sequence"/>
</dbReference>
<evidence type="ECO:0000313" key="5">
    <source>
        <dbReference type="Proteomes" id="UP000520770"/>
    </source>
</evidence>
<comment type="caution">
    <text evidence="2">The sequence shown here is derived from an EMBL/GenBank/DDBJ whole genome shotgun (WGS) entry which is preliminary data.</text>
</comment>
<proteinExistence type="predicted"/>
<name>A0A7W6S668_9HYPH</name>
<dbReference type="Proteomes" id="UP000576087">
    <property type="component" value="Unassembled WGS sequence"/>
</dbReference>
<evidence type="ECO:0000313" key="2">
    <source>
        <dbReference type="EMBL" id="MBB4347946.1"/>
    </source>
</evidence>
<evidence type="ECO:0000313" key="4">
    <source>
        <dbReference type="EMBL" id="MBB4444347.1"/>
    </source>
</evidence>
<gene>
    <name evidence="3" type="ORF">GGE31_000131</name>
    <name evidence="2" type="ORF">GGE33_001654</name>
    <name evidence="4" type="ORF">GGE35_000129</name>
</gene>
<accession>A0A7W6S668</accession>
<dbReference type="Proteomes" id="UP000524535">
    <property type="component" value="Unassembled WGS sequence"/>
</dbReference>
<organism evidence="2 5">
    <name type="scientific">Aliirhizobium cellulosilyticum</name>
    <dbReference type="NCBI Taxonomy" id="393664"/>
    <lineage>
        <taxon>Bacteria</taxon>
        <taxon>Pseudomonadati</taxon>
        <taxon>Pseudomonadota</taxon>
        <taxon>Alphaproteobacteria</taxon>
        <taxon>Hyphomicrobiales</taxon>
        <taxon>Rhizobiaceae</taxon>
        <taxon>Aliirhizobium</taxon>
    </lineage>
</organism>
<sequence length="540" mass="57418">MKMAVQPGRIRQNNRGGGVGASQQRSAPLPFPAPTLGLVTTADIASQQSGAAIVLENWFPTLTGARIRGGSEKWGLVADGGAIVSAFRYVYGSIERMFMATATAIYDMSAPAVPPTTTAAVVTGLTSGDFCTFQQTNAGQSFLVCFNGTDDRRVYNGTTWGTTPAVTFSDATTMANLNFGWVFKNRQFLLKNGSLDAYYLTTLNAVGGASAVFPLGGVMRKGGSLLMGFSWSVESGNGPNEYCVFCSTEGEVAVYSGSDPANANDFGLVGVYQIGRPLGKNAFYKSGGDVLIATVDGLIPLSQAFQRDRQQLSLVSLSRPVEDVWKAVAAVTGAGWTITLWPEENLVFVCFPSNPIAPDTTFVFNALTSKWSVVTNWMANCFSSYQKSLFFGSGAGLAWHGDYTGTDDGMPFKASYLSHFSSVQGFGQEKAASTATMRFKSSVKPTVRLFARSDMDQSIPSFSTVSANTTGASVWDVGLWDVAKWDGDGISRNYFKYRQNVRAQGDVLAIGCVIVSGGAVKLDVEIDLGTLQVSSGASDG</sequence>
<dbReference type="AlphaFoldDB" id="A0A7W6S668"/>